<gene>
    <name evidence="1" type="ORF">LTRI10_LOCUS22448</name>
</gene>
<accession>A0AAV2E5I6</accession>
<dbReference type="AlphaFoldDB" id="A0AAV2E5I6"/>
<reference evidence="1 2" key="1">
    <citation type="submission" date="2024-04" db="EMBL/GenBank/DDBJ databases">
        <authorList>
            <person name="Fracassetti M."/>
        </authorList>
    </citation>
    <scope>NUCLEOTIDE SEQUENCE [LARGE SCALE GENOMIC DNA]</scope>
</reference>
<evidence type="ECO:0000313" key="2">
    <source>
        <dbReference type="Proteomes" id="UP001497516"/>
    </source>
</evidence>
<proteinExistence type="predicted"/>
<sequence length="150" mass="17398">MTKANRKEFLIFSKGRDHILKKEREFRKRLASRMRTKLRWKRLSTDHELHVISPPNFEELLGKDPYAVSFCHTKAASSLVPLGRCDGGQSMLSYLVWVNATIKEENNRSRGWRLHLTQGHEPSSSPIIPPARDLRLHLIDKNLNFKEVLG</sequence>
<dbReference type="EMBL" id="OZ034817">
    <property type="protein sequence ID" value="CAL1381042.1"/>
    <property type="molecule type" value="Genomic_DNA"/>
</dbReference>
<evidence type="ECO:0000313" key="1">
    <source>
        <dbReference type="EMBL" id="CAL1381042.1"/>
    </source>
</evidence>
<dbReference type="Proteomes" id="UP001497516">
    <property type="component" value="Chromosome 4"/>
</dbReference>
<organism evidence="1 2">
    <name type="scientific">Linum trigynum</name>
    <dbReference type="NCBI Taxonomy" id="586398"/>
    <lineage>
        <taxon>Eukaryota</taxon>
        <taxon>Viridiplantae</taxon>
        <taxon>Streptophyta</taxon>
        <taxon>Embryophyta</taxon>
        <taxon>Tracheophyta</taxon>
        <taxon>Spermatophyta</taxon>
        <taxon>Magnoliopsida</taxon>
        <taxon>eudicotyledons</taxon>
        <taxon>Gunneridae</taxon>
        <taxon>Pentapetalae</taxon>
        <taxon>rosids</taxon>
        <taxon>fabids</taxon>
        <taxon>Malpighiales</taxon>
        <taxon>Linaceae</taxon>
        <taxon>Linum</taxon>
    </lineage>
</organism>
<keyword evidence="2" id="KW-1185">Reference proteome</keyword>
<protein>
    <submittedName>
        <fullName evidence="1">Uncharacterized protein</fullName>
    </submittedName>
</protein>
<name>A0AAV2E5I6_9ROSI</name>